<feature type="binding site" evidence="5">
    <location>
        <position position="227"/>
    </location>
    <ligand>
        <name>Fe cation</name>
        <dbReference type="ChEBI" id="CHEBI:24875"/>
        <note>catalytic</note>
    </ligand>
</feature>
<evidence type="ECO:0000313" key="7">
    <source>
        <dbReference type="Proteomes" id="UP000028252"/>
    </source>
</evidence>
<dbReference type="RefSeq" id="WP_051692933.1">
    <property type="nucleotide sequence ID" value="NZ_JMQN01000040.1"/>
</dbReference>
<gene>
    <name evidence="6" type="ORF">ADIMK_2615</name>
</gene>
<keyword evidence="2 5" id="KW-0479">Metal-binding</keyword>
<dbReference type="PANTHER" id="PTHR10543:SF89">
    <property type="entry name" value="CAROTENOID 9,10(9',10')-CLEAVAGE DIOXYGENASE 1"/>
    <property type="match status" value="1"/>
</dbReference>
<feature type="binding site" evidence="5">
    <location>
        <position position="480"/>
    </location>
    <ligand>
        <name>Fe cation</name>
        <dbReference type="ChEBI" id="CHEBI:24875"/>
        <note>catalytic</note>
    </ligand>
</feature>
<comment type="similarity">
    <text evidence="1">Belongs to the carotenoid oxygenase family.</text>
</comment>
<keyword evidence="7" id="KW-1185">Reference proteome</keyword>
<dbReference type="AlphaFoldDB" id="A0A081FX36"/>
<dbReference type="PATRIC" id="fig|1232683.4.peg.2566"/>
<proteinExistence type="inferred from homology"/>
<evidence type="ECO:0000256" key="2">
    <source>
        <dbReference type="ARBA" id="ARBA00022723"/>
    </source>
</evidence>
<dbReference type="GO" id="GO:0016121">
    <property type="term" value="P:carotene catabolic process"/>
    <property type="evidence" value="ECO:0007669"/>
    <property type="project" value="TreeGrafter"/>
</dbReference>
<dbReference type="Pfam" id="PF03055">
    <property type="entry name" value="RPE65"/>
    <property type="match status" value="1"/>
</dbReference>
<name>A0A081FX36_9GAMM</name>
<organism evidence="6 7">
    <name type="scientific">Marinobacterium lacunae</name>
    <dbReference type="NCBI Taxonomy" id="1232683"/>
    <lineage>
        <taxon>Bacteria</taxon>
        <taxon>Pseudomonadati</taxon>
        <taxon>Pseudomonadota</taxon>
        <taxon>Gammaproteobacteria</taxon>
        <taxon>Oceanospirillales</taxon>
        <taxon>Oceanospirillaceae</taxon>
        <taxon>Marinobacterium</taxon>
    </lineage>
</organism>
<accession>A0A081FX36</accession>
<keyword evidence="4 5" id="KW-0408">Iron</keyword>
<evidence type="ECO:0000313" key="6">
    <source>
        <dbReference type="EMBL" id="KEA63091.1"/>
    </source>
</evidence>
<dbReference type="PANTHER" id="PTHR10543">
    <property type="entry name" value="BETA-CAROTENE DIOXYGENASE"/>
    <property type="match status" value="1"/>
</dbReference>
<feature type="binding site" evidence="5">
    <location>
        <position position="292"/>
    </location>
    <ligand>
        <name>Fe cation</name>
        <dbReference type="ChEBI" id="CHEBI:24875"/>
        <note>catalytic</note>
    </ligand>
</feature>
<dbReference type="Proteomes" id="UP000028252">
    <property type="component" value="Unassembled WGS sequence"/>
</dbReference>
<feature type="binding site" evidence="5">
    <location>
        <position position="176"/>
    </location>
    <ligand>
        <name>Fe cation</name>
        <dbReference type="ChEBI" id="CHEBI:24875"/>
        <note>catalytic</note>
    </ligand>
</feature>
<dbReference type="GO" id="GO:0046872">
    <property type="term" value="F:metal ion binding"/>
    <property type="evidence" value="ECO:0007669"/>
    <property type="project" value="UniProtKB-KW"/>
</dbReference>
<dbReference type="STRING" id="1232683.ADIMK_2615"/>
<dbReference type="EMBL" id="JMQN01000040">
    <property type="protein sequence ID" value="KEA63091.1"/>
    <property type="molecule type" value="Genomic_DNA"/>
</dbReference>
<comment type="caution">
    <text evidence="6">The sequence shown here is derived from an EMBL/GenBank/DDBJ whole genome shotgun (WGS) entry which is preliminary data.</text>
</comment>
<evidence type="ECO:0000256" key="3">
    <source>
        <dbReference type="ARBA" id="ARBA00023002"/>
    </source>
</evidence>
<comment type="cofactor">
    <cofactor evidence="5">
        <name>Fe(2+)</name>
        <dbReference type="ChEBI" id="CHEBI:29033"/>
    </cofactor>
    <text evidence="5">Binds 1 Fe(2+) ion per subunit.</text>
</comment>
<dbReference type="GO" id="GO:0010436">
    <property type="term" value="F:carotenoid dioxygenase activity"/>
    <property type="evidence" value="ECO:0007669"/>
    <property type="project" value="TreeGrafter"/>
</dbReference>
<sequence length="495" mass="56041">MNDLVKPPTGLRFPNDIVFNGYAAPVRIEGHVHDLEVIGTIPPELDGVYFRNSADHAYPPLHGKDIFLNGDGMVHKVSIRNGHADLTTRFVRTRKFELEREARRALFGAYRNPFTDSAEVVGEDANTANTSVMWHHGKLYALKESGRPYELDPEDLSTLRESDFGGQLKSKTFTAHPKFDPLTGECIAFAYNCEGVASDEIEIYTIDKEGLFTSTERFRAPYCSMVHDFLVSRNYIAFVICPVVCDWERVQKGESYWHWDGTKKTYVAVIPRDRGVSGIRWFTAPKVAMQTHSFNAWEEGGKLVLDHFVNDSGWISQFPDLHNPNAQEMPPFGERWTVDLASESDEVDIQRFINHIGEMPVVDPRFVMQRTRHYWFGTNNPELWPMLEPGPKGPPFTCLGHFDEQTGEIELYYAGPESSPEEPCFVPRSPDAEEGDGFLMTMVGRRAENRTDLVILDARNLKQGPLAVIKFPCRVHEGFHGIWVRSSALAAEGKA</sequence>
<reference evidence="6 7" key="1">
    <citation type="submission" date="2014-04" db="EMBL/GenBank/DDBJ databases">
        <title>Marinobacterium kochiensis sp. nov., isolated from sediment sample collected from Kochi backwaters in Kerala, India.</title>
        <authorList>
            <person name="Singh A."/>
            <person name="Pinnaka A.K."/>
        </authorList>
    </citation>
    <scope>NUCLEOTIDE SEQUENCE [LARGE SCALE GENOMIC DNA]</scope>
    <source>
        <strain evidence="6 7">AK27</strain>
    </source>
</reference>
<dbReference type="OrthoDB" id="6636843at2"/>
<evidence type="ECO:0000256" key="4">
    <source>
        <dbReference type="ARBA" id="ARBA00023004"/>
    </source>
</evidence>
<keyword evidence="3" id="KW-0560">Oxidoreductase</keyword>
<dbReference type="InterPro" id="IPR004294">
    <property type="entry name" value="Carotenoid_Oase"/>
</dbReference>
<evidence type="ECO:0000256" key="5">
    <source>
        <dbReference type="PIRSR" id="PIRSR604294-1"/>
    </source>
</evidence>
<protein>
    <submittedName>
        <fullName evidence="6">Lignostilbene</fullName>
    </submittedName>
</protein>
<evidence type="ECO:0000256" key="1">
    <source>
        <dbReference type="ARBA" id="ARBA00006787"/>
    </source>
</evidence>
<dbReference type="eggNOG" id="COG3670">
    <property type="taxonomic scope" value="Bacteria"/>
</dbReference>